<gene>
    <name evidence="15" type="primary">putative Zinc finger protein 1</name>
    <name evidence="15" type="ORF">CLUMA_CG019092</name>
</gene>
<evidence type="ECO:0000313" key="16">
    <source>
        <dbReference type="Proteomes" id="UP000183832"/>
    </source>
</evidence>
<dbReference type="EMBL" id="CVRI01000066">
    <property type="protein sequence ID" value="CRL06292.1"/>
    <property type="molecule type" value="Genomic_DNA"/>
</dbReference>
<feature type="domain" description="C2H2-type" evidence="14">
    <location>
        <begin position="785"/>
        <end position="812"/>
    </location>
</feature>
<evidence type="ECO:0000256" key="4">
    <source>
        <dbReference type="ARBA" id="ARBA00022771"/>
    </source>
</evidence>
<keyword evidence="5" id="KW-0862">Zinc</keyword>
<dbReference type="GO" id="GO:0005634">
    <property type="term" value="C:nucleus"/>
    <property type="evidence" value="ECO:0007669"/>
    <property type="project" value="UniProtKB-SubCell"/>
</dbReference>
<dbReference type="CDD" id="cd00086">
    <property type="entry name" value="homeodomain"/>
    <property type="match status" value="1"/>
</dbReference>
<proteinExistence type="predicted"/>
<evidence type="ECO:0000256" key="8">
    <source>
        <dbReference type="ARBA" id="ARBA00023242"/>
    </source>
</evidence>
<dbReference type="PANTHER" id="PTHR24391">
    <property type="entry name" value="HISTONE H4 TRANSCRIPTION FACTOR-RELATED"/>
    <property type="match status" value="1"/>
</dbReference>
<dbReference type="FunFam" id="3.30.160.60:FF:000013">
    <property type="entry name" value="Putative zinc finger E-box-binding homeobox 2"/>
    <property type="match status" value="2"/>
</dbReference>
<dbReference type="PANTHER" id="PTHR24391:SF27">
    <property type="entry name" value="ZINC FINGER PROTEIN 1"/>
    <property type="match status" value="1"/>
</dbReference>
<dbReference type="AlphaFoldDB" id="A0A1J1J3C6"/>
<dbReference type="FunFam" id="3.30.160.60:FF:000744">
    <property type="entry name" value="zinc finger E-box-binding homeobox 1"/>
    <property type="match status" value="1"/>
</dbReference>
<feature type="region of interest" description="Disordered" evidence="12">
    <location>
        <begin position="404"/>
        <end position="423"/>
    </location>
</feature>
<dbReference type="Proteomes" id="UP000183832">
    <property type="component" value="Unassembled WGS sequence"/>
</dbReference>
<dbReference type="GO" id="GO:0008270">
    <property type="term" value="F:zinc ion binding"/>
    <property type="evidence" value="ECO:0007669"/>
    <property type="project" value="UniProtKB-KW"/>
</dbReference>
<feature type="domain" description="Homeobox" evidence="13">
    <location>
        <begin position="523"/>
        <end position="583"/>
    </location>
</feature>
<evidence type="ECO:0000256" key="2">
    <source>
        <dbReference type="ARBA" id="ARBA00022723"/>
    </source>
</evidence>
<sequence>MLSCLVPRFGQEDMPSSTKFDIQFQPLAIARNDDDSSHQNEFINCTHCQLEFSNFQSLKDHIMQVHQPTSEAPNMSINGMTHQQQQHFSPPPSLLSPGQFSYNVTTGVNEGGRQSNSPNNLNTHACSYNQCSASFPTLELLEKHEMIQHSSGATNVCCRLCHKTFANVYRLQRHMISHDESALLRKFKCTDCDKAFKFKHHLKEHLRIHSGEKPFGCPNCGKRFSHSGSYSSHMTSKKCISMGLKMNGGAGMAPNGNNIMMNGSKMKSEKKQQLSMASTLNQSHLSNAGKFLSNSNSFLPMLPNIPKYEGYDVMNAAFLATLSHPFYSMGLNPNLNPYHIQNLLKLTGVHNLNPPMDEEKTNEEHKSPNQHSNPEDLIEEVNENDESKLVMDLKDEEEKIAKIQREKFDDGNDDEDNDDPMNNEETLLTHESREKSQSPIIKQEHQNFDDSGNDSLRCQHCDKVFNHPAEHLQHEKILCNAMLMKNHEGIMAHMNESLNSSNNNGCSEDDNDDRDSKISTESDRKVRVRTAISDEQQAILKEFYAINARPNRDDFRNIAQRLMLDPRVVQVWFQNNRSRERKQNGNRDCQFKVSDEQPLDLSMKKEMKTETPTTSPRYGIVPHQHSSEDDQVLNLSRKMTPFSPIFQPTYNADFLTRQIPSPNEAVPRMTNIRNGYHLPLGLPLERLLQFTPEMIMMKQDQRGNSLSPGSSEKRSWKDEESRSFDEALNQSHQHYQTQRRMPKMKSEIPPDSDEFNFVCDLCDKAFRKQSSLARHKYEHSGQRPFKCTECPKAFKHRHHLTEHKRLHSGEKPFQCGKCLKRFSHSGSYSQHMNHRYSYCKPYRD</sequence>
<feature type="domain" description="C2H2-type" evidence="14">
    <location>
        <begin position="187"/>
        <end position="214"/>
    </location>
</feature>
<organism evidence="15 16">
    <name type="scientific">Clunio marinus</name>
    <dbReference type="NCBI Taxonomy" id="568069"/>
    <lineage>
        <taxon>Eukaryota</taxon>
        <taxon>Metazoa</taxon>
        <taxon>Ecdysozoa</taxon>
        <taxon>Arthropoda</taxon>
        <taxon>Hexapoda</taxon>
        <taxon>Insecta</taxon>
        <taxon>Pterygota</taxon>
        <taxon>Neoptera</taxon>
        <taxon>Endopterygota</taxon>
        <taxon>Diptera</taxon>
        <taxon>Nematocera</taxon>
        <taxon>Chironomoidea</taxon>
        <taxon>Chironomidae</taxon>
        <taxon>Clunio</taxon>
    </lineage>
</organism>
<feature type="compositionally biased region" description="Basic and acidic residues" evidence="12">
    <location>
        <begin position="514"/>
        <end position="524"/>
    </location>
</feature>
<dbReference type="SUPFAM" id="SSF57667">
    <property type="entry name" value="beta-beta-alpha zinc fingers"/>
    <property type="match status" value="4"/>
</dbReference>
<keyword evidence="8 10" id="KW-0539">Nucleus</keyword>
<dbReference type="GO" id="GO:0000981">
    <property type="term" value="F:DNA-binding transcription factor activity, RNA polymerase II-specific"/>
    <property type="evidence" value="ECO:0007669"/>
    <property type="project" value="InterPro"/>
</dbReference>
<feature type="compositionally biased region" description="Polar residues" evidence="12">
    <location>
        <begin position="728"/>
        <end position="739"/>
    </location>
</feature>
<dbReference type="PROSITE" id="PS00028">
    <property type="entry name" value="ZINC_FINGER_C2H2_1"/>
    <property type="match status" value="5"/>
</dbReference>
<feature type="compositionally biased region" description="Basic and acidic residues" evidence="12">
    <location>
        <begin position="711"/>
        <end position="725"/>
    </location>
</feature>
<feature type="DNA-binding region" description="Homeobox" evidence="10">
    <location>
        <begin position="525"/>
        <end position="584"/>
    </location>
</feature>
<dbReference type="FunFam" id="3.30.160.60:FF:000082">
    <property type="entry name" value="Putative zinc finger E-box-binding homeobox 2"/>
    <property type="match status" value="1"/>
</dbReference>
<feature type="region of interest" description="Disordered" evidence="12">
    <location>
        <begin position="350"/>
        <end position="377"/>
    </location>
</feature>
<dbReference type="PROSITE" id="PS00027">
    <property type="entry name" value="HOMEOBOX_1"/>
    <property type="match status" value="1"/>
</dbReference>
<dbReference type="InterPro" id="IPR017970">
    <property type="entry name" value="Homeobox_CS"/>
</dbReference>
<dbReference type="Pfam" id="PF00096">
    <property type="entry name" value="zf-C2H2"/>
    <property type="match status" value="4"/>
</dbReference>
<evidence type="ECO:0000256" key="5">
    <source>
        <dbReference type="ARBA" id="ARBA00022833"/>
    </source>
</evidence>
<evidence type="ECO:0000256" key="11">
    <source>
        <dbReference type="RuleBase" id="RU000682"/>
    </source>
</evidence>
<keyword evidence="4 9" id="KW-0863">Zinc-finger</keyword>
<dbReference type="InterPro" id="IPR036236">
    <property type="entry name" value="Znf_C2H2_sf"/>
</dbReference>
<dbReference type="GO" id="GO:0032502">
    <property type="term" value="P:developmental process"/>
    <property type="evidence" value="ECO:0007669"/>
    <property type="project" value="UniProtKB-ARBA"/>
</dbReference>
<evidence type="ECO:0000256" key="6">
    <source>
        <dbReference type="ARBA" id="ARBA00023125"/>
    </source>
</evidence>
<feature type="region of interest" description="Disordered" evidence="12">
    <location>
        <begin position="496"/>
        <end position="524"/>
    </location>
</feature>
<dbReference type="Gene3D" id="1.10.10.60">
    <property type="entry name" value="Homeodomain-like"/>
    <property type="match status" value="1"/>
</dbReference>
<protein>
    <submittedName>
        <fullName evidence="15">CLUMA_CG019092, isoform A</fullName>
    </submittedName>
</protein>
<evidence type="ECO:0000256" key="1">
    <source>
        <dbReference type="ARBA" id="ARBA00004123"/>
    </source>
</evidence>
<evidence type="ECO:0000256" key="7">
    <source>
        <dbReference type="ARBA" id="ARBA00023155"/>
    </source>
</evidence>
<feature type="domain" description="C2H2-type" evidence="14">
    <location>
        <begin position="757"/>
        <end position="784"/>
    </location>
</feature>
<dbReference type="InterPro" id="IPR051574">
    <property type="entry name" value="ZnF_E-box_Homeobox"/>
</dbReference>
<evidence type="ECO:0000259" key="14">
    <source>
        <dbReference type="PROSITE" id="PS50157"/>
    </source>
</evidence>
<feature type="region of interest" description="Disordered" evidence="12">
    <location>
        <begin position="607"/>
        <end position="626"/>
    </location>
</feature>
<dbReference type="InterPro" id="IPR013087">
    <property type="entry name" value="Znf_C2H2_type"/>
</dbReference>
<keyword evidence="7 10" id="KW-0371">Homeobox</keyword>
<keyword evidence="3" id="KW-0677">Repeat</keyword>
<keyword evidence="16" id="KW-1185">Reference proteome</keyword>
<feature type="compositionally biased region" description="Polar residues" evidence="12">
    <location>
        <begin position="496"/>
        <end position="506"/>
    </location>
</feature>
<dbReference type="GO" id="GO:0000122">
    <property type="term" value="P:negative regulation of transcription by RNA polymerase II"/>
    <property type="evidence" value="ECO:0007669"/>
    <property type="project" value="UniProtKB-ARBA"/>
</dbReference>
<dbReference type="SUPFAM" id="SSF46689">
    <property type="entry name" value="Homeodomain-like"/>
    <property type="match status" value="1"/>
</dbReference>
<dbReference type="InterPro" id="IPR009057">
    <property type="entry name" value="Homeodomain-like_sf"/>
</dbReference>
<evidence type="ECO:0000313" key="15">
    <source>
        <dbReference type="EMBL" id="CRL06292.1"/>
    </source>
</evidence>
<dbReference type="SMART" id="SM00389">
    <property type="entry name" value="HOX"/>
    <property type="match status" value="1"/>
</dbReference>
<dbReference type="FunFam" id="3.30.160.60:FF:000202">
    <property type="entry name" value="Zinc finger protein 574"/>
    <property type="match status" value="1"/>
</dbReference>
<evidence type="ECO:0000256" key="9">
    <source>
        <dbReference type="PROSITE-ProRule" id="PRU00042"/>
    </source>
</evidence>
<accession>A0A1J1J3C6</accession>
<dbReference type="Gene3D" id="3.30.160.60">
    <property type="entry name" value="Classic Zinc Finger"/>
    <property type="match status" value="6"/>
</dbReference>
<dbReference type="SMART" id="SM00355">
    <property type="entry name" value="ZnF_C2H2"/>
    <property type="match status" value="9"/>
</dbReference>
<feature type="compositionally biased region" description="Acidic residues" evidence="12">
    <location>
        <begin position="411"/>
        <end position="422"/>
    </location>
</feature>
<comment type="subcellular location">
    <subcellularLocation>
        <location evidence="1 10 11">Nucleus</location>
    </subcellularLocation>
</comment>
<dbReference type="OrthoDB" id="7491548at2759"/>
<evidence type="ECO:0000256" key="3">
    <source>
        <dbReference type="ARBA" id="ARBA00022737"/>
    </source>
</evidence>
<dbReference type="PROSITE" id="PS50157">
    <property type="entry name" value="ZINC_FINGER_C2H2_2"/>
    <property type="match status" value="6"/>
</dbReference>
<dbReference type="STRING" id="568069.A0A1J1J3C6"/>
<evidence type="ECO:0000259" key="13">
    <source>
        <dbReference type="PROSITE" id="PS50071"/>
    </source>
</evidence>
<feature type="domain" description="C2H2-type" evidence="14">
    <location>
        <begin position="156"/>
        <end position="178"/>
    </location>
</feature>
<name>A0A1J1J3C6_9DIPT</name>
<dbReference type="InterPro" id="IPR001356">
    <property type="entry name" value="HD"/>
</dbReference>
<feature type="region of interest" description="Disordered" evidence="12">
    <location>
        <begin position="700"/>
        <end position="746"/>
    </location>
</feature>
<feature type="compositionally biased region" description="Basic and acidic residues" evidence="12">
    <location>
        <begin position="357"/>
        <end position="367"/>
    </location>
</feature>
<dbReference type="Pfam" id="PF00046">
    <property type="entry name" value="Homeodomain"/>
    <property type="match status" value="1"/>
</dbReference>
<evidence type="ECO:0000256" key="12">
    <source>
        <dbReference type="SAM" id="MobiDB-lite"/>
    </source>
</evidence>
<dbReference type="GO" id="GO:0000978">
    <property type="term" value="F:RNA polymerase II cis-regulatory region sequence-specific DNA binding"/>
    <property type="evidence" value="ECO:0007669"/>
    <property type="project" value="TreeGrafter"/>
</dbReference>
<reference evidence="15 16" key="1">
    <citation type="submission" date="2015-04" db="EMBL/GenBank/DDBJ databases">
        <authorList>
            <person name="Syromyatnikov M.Y."/>
            <person name="Popov V.N."/>
        </authorList>
    </citation>
    <scope>NUCLEOTIDE SEQUENCE [LARGE SCALE GENOMIC DNA]</scope>
</reference>
<dbReference type="PROSITE" id="PS50071">
    <property type="entry name" value="HOMEOBOX_2"/>
    <property type="match status" value="1"/>
</dbReference>
<feature type="domain" description="C2H2-type" evidence="14">
    <location>
        <begin position="813"/>
        <end position="841"/>
    </location>
</feature>
<keyword evidence="6 10" id="KW-0238">DNA-binding</keyword>
<evidence type="ECO:0000256" key="10">
    <source>
        <dbReference type="PROSITE-ProRule" id="PRU00108"/>
    </source>
</evidence>
<keyword evidence="2" id="KW-0479">Metal-binding</keyword>
<feature type="domain" description="C2H2-type" evidence="14">
    <location>
        <begin position="215"/>
        <end position="246"/>
    </location>
</feature>